<accession>A0ACB6ZLM2</accession>
<dbReference type="Proteomes" id="UP000886501">
    <property type="component" value="Unassembled WGS sequence"/>
</dbReference>
<keyword evidence="2" id="KW-1185">Reference proteome</keyword>
<proteinExistence type="predicted"/>
<gene>
    <name evidence="1" type="ORF">BDM02DRAFT_3221319</name>
</gene>
<name>A0ACB6ZLM2_THEGA</name>
<comment type="caution">
    <text evidence="1">The sequence shown here is derived from an EMBL/GenBank/DDBJ whole genome shotgun (WGS) entry which is preliminary data.</text>
</comment>
<protein>
    <submittedName>
        <fullName evidence="1">Uncharacterized protein</fullName>
    </submittedName>
</protein>
<evidence type="ECO:0000313" key="1">
    <source>
        <dbReference type="EMBL" id="KAF9650522.1"/>
    </source>
</evidence>
<organism evidence="1 2">
    <name type="scientific">Thelephora ganbajun</name>
    <name type="common">Ganba fungus</name>
    <dbReference type="NCBI Taxonomy" id="370292"/>
    <lineage>
        <taxon>Eukaryota</taxon>
        <taxon>Fungi</taxon>
        <taxon>Dikarya</taxon>
        <taxon>Basidiomycota</taxon>
        <taxon>Agaricomycotina</taxon>
        <taxon>Agaricomycetes</taxon>
        <taxon>Thelephorales</taxon>
        <taxon>Thelephoraceae</taxon>
        <taxon>Thelephora</taxon>
    </lineage>
</organism>
<sequence length="104" mass="12115">MPLDVFYEIVSYMHPSDLLRISRVSKHFRKMLMTKNAVSFWRAARRNIGMPEPPPDLNDAQYVALIFEHVCNVCRSLFFSPLAATHPPRRRRVAQGWSGVKFCH</sequence>
<reference evidence="1" key="1">
    <citation type="submission" date="2019-10" db="EMBL/GenBank/DDBJ databases">
        <authorList>
            <consortium name="DOE Joint Genome Institute"/>
            <person name="Kuo A."/>
            <person name="Miyauchi S."/>
            <person name="Kiss E."/>
            <person name="Drula E."/>
            <person name="Kohler A."/>
            <person name="Sanchez-Garcia M."/>
            <person name="Andreopoulos B."/>
            <person name="Barry K.W."/>
            <person name="Bonito G."/>
            <person name="Buee M."/>
            <person name="Carver A."/>
            <person name="Chen C."/>
            <person name="Cichocki N."/>
            <person name="Clum A."/>
            <person name="Culley D."/>
            <person name="Crous P.W."/>
            <person name="Fauchery L."/>
            <person name="Girlanda M."/>
            <person name="Hayes R."/>
            <person name="Keri Z."/>
            <person name="Labutti K."/>
            <person name="Lipzen A."/>
            <person name="Lombard V."/>
            <person name="Magnuson J."/>
            <person name="Maillard F."/>
            <person name="Morin E."/>
            <person name="Murat C."/>
            <person name="Nolan M."/>
            <person name="Ohm R."/>
            <person name="Pangilinan J."/>
            <person name="Pereira M."/>
            <person name="Perotto S."/>
            <person name="Peter M."/>
            <person name="Riley R."/>
            <person name="Sitrit Y."/>
            <person name="Stielow B."/>
            <person name="Szollosi G."/>
            <person name="Zifcakova L."/>
            <person name="Stursova M."/>
            <person name="Spatafora J.W."/>
            <person name="Tedersoo L."/>
            <person name="Vaario L.-M."/>
            <person name="Yamada A."/>
            <person name="Yan M."/>
            <person name="Wang P."/>
            <person name="Xu J."/>
            <person name="Bruns T."/>
            <person name="Baldrian P."/>
            <person name="Vilgalys R."/>
            <person name="Henrissat B."/>
            <person name="Grigoriev I.V."/>
            <person name="Hibbett D."/>
            <person name="Nagy L.G."/>
            <person name="Martin F.M."/>
        </authorList>
    </citation>
    <scope>NUCLEOTIDE SEQUENCE</scope>
    <source>
        <strain evidence="1">P2</strain>
    </source>
</reference>
<dbReference type="EMBL" id="MU117984">
    <property type="protein sequence ID" value="KAF9650522.1"/>
    <property type="molecule type" value="Genomic_DNA"/>
</dbReference>
<evidence type="ECO:0000313" key="2">
    <source>
        <dbReference type="Proteomes" id="UP000886501"/>
    </source>
</evidence>
<reference evidence="1" key="2">
    <citation type="journal article" date="2020" name="Nat. Commun.">
        <title>Large-scale genome sequencing of mycorrhizal fungi provides insights into the early evolution of symbiotic traits.</title>
        <authorList>
            <person name="Miyauchi S."/>
            <person name="Kiss E."/>
            <person name="Kuo A."/>
            <person name="Drula E."/>
            <person name="Kohler A."/>
            <person name="Sanchez-Garcia M."/>
            <person name="Morin E."/>
            <person name="Andreopoulos B."/>
            <person name="Barry K.W."/>
            <person name="Bonito G."/>
            <person name="Buee M."/>
            <person name="Carver A."/>
            <person name="Chen C."/>
            <person name="Cichocki N."/>
            <person name="Clum A."/>
            <person name="Culley D."/>
            <person name="Crous P.W."/>
            <person name="Fauchery L."/>
            <person name="Girlanda M."/>
            <person name="Hayes R.D."/>
            <person name="Keri Z."/>
            <person name="LaButti K."/>
            <person name="Lipzen A."/>
            <person name="Lombard V."/>
            <person name="Magnuson J."/>
            <person name="Maillard F."/>
            <person name="Murat C."/>
            <person name="Nolan M."/>
            <person name="Ohm R.A."/>
            <person name="Pangilinan J."/>
            <person name="Pereira M.F."/>
            <person name="Perotto S."/>
            <person name="Peter M."/>
            <person name="Pfister S."/>
            <person name="Riley R."/>
            <person name="Sitrit Y."/>
            <person name="Stielow J.B."/>
            <person name="Szollosi G."/>
            <person name="Zifcakova L."/>
            <person name="Stursova M."/>
            <person name="Spatafora J.W."/>
            <person name="Tedersoo L."/>
            <person name="Vaario L.M."/>
            <person name="Yamada A."/>
            <person name="Yan M."/>
            <person name="Wang P."/>
            <person name="Xu J."/>
            <person name="Bruns T."/>
            <person name="Baldrian P."/>
            <person name="Vilgalys R."/>
            <person name="Dunand C."/>
            <person name="Henrissat B."/>
            <person name="Grigoriev I.V."/>
            <person name="Hibbett D."/>
            <person name="Nagy L.G."/>
            <person name="Martin F.M."/>
        </authorList>
    </citation>
    <scope>NUCLEOTIDE SEQUENCE</scope>
    <source>
        <strain evidence="1">P2</strain>
    </source>
</reference>